<accession>E5YBJ2</accession>
<feature type="transmembrane region" description="Helical" evidence="8">
    <location>
        <begin position="258"/>
        <end position="284"/>
    </location>
</feature>
<dbReference type="OrthoDB" id="9805682at2"/>
<comment type="subcellular location">
    <subcellularLocation>
        <location evidence="1">Cell inner membrane</location>
        <topology evidence="1">Multi-pass membrane protein</topology>
    </subcellularLocation>
</comment>
<reference evidence="10 11" key="2">
    <citation type="submission" date="2013-04" db="EMBL/GenBank/DDBJ databases">
        <title>The Genome Sequence of Bilophila wadsworthia 3_1_6.</title>
        <authorList>
            <consortium name="The Broad Institute Genomics Platform"/>
            <person name="Earl A."/>
            <person name="Ward D."/>
            <person name="Feldgarden M."/>
            <person name="Gevers D."/>
            <person name="Sibley C."/>
            <person name="Strauss J."/>
            <person name="Allen-Vercoe E."/>
            <person name="Walker B."/>
            <person name="Young S."/>
            <person name="Zeng Q."/>
            <person name="Gargeya S."/>
            <person name="Fitzgerald M."/>
            <person name="Haas B."/>
            <person name="Abouelleil A."/>
            <person name="Allen A.W."/>
            <person name="Alvarado L."/>
            <person name="Arachchi H.M."/>
            <person name="Berlin A.M."/>
            <person name="Chapman S.B."/>
            <person name="Gainer-Dewar J."/>
            <person name="Goldberg J."/>
            <person name="Griggs A."/>
            <person name="Gujja S."/>
            <person name="Hansen M."/>
            <person name="Howarth C."/>
            <person name="Imamovic A."/>
            <person name="Ireland A."/>
            <person name="Larimer J."/>
            <person name="McCowan C."/>
            <person name="Murphy C."/>
            <person name="Pearson M."/>
            <person name="Poon T.W."/>
            <person name="Priest M."/>
            <person name="Roberts A."/>
            <person name="Saif S."/>
            <person name="Shea T."/>
            <person name="Sisk P."/>
            <person name="Sykes S."/>
            <person name="Wortman J."/>
            <person name="Nusbaum C."/>
            <person name="Birren B."/>
        </authorList>
    </citation>
    <scope>NUCLEOTIDE SEQUENCE [LARGE SCALE GENOMIC DNA]</scope>
    <source>
        <strain evidence="10 11">3_1_6</strain>
    </source>
</reference>
<dbReference type="Gene3D" id="1.20.81.30">
    <property type="entry name" value="Type II secretion system (T2SS), domain F"/>
    <property type="match status" value="2"/>
</dbReference>
<keyword evidence="5 8" id="KW-0812">Transmembrane</keyword>
<dbReference type="PRINTS" id="PR00812">
    <property type="entry name" value="BCTERIALGSPF"/>
</dbReference>
<feature type="transmembrane region" description="Helical" evidence="8">
    <location>
        <begin position="179"/>
        <end position="196"/>
    </location>
</feature>
<keyword evidence="4" id="KW-0997">Cell inner membrane</keyword>
<comment type="similarity">
    <text evidence="2">Belongs to the GSP F family.</text>
</comment>
<comment type="caution">
    <text evidence="10">The sequence shown here is derived from an EMBL/GenBank/DDBJ whole genome shotgun (WGS) entry which is preliminary data.</text>
</comment>
<evidence type="ECO:0000256" key="8">
    <source>
        <dbReference type="SAM" id="Phobius"/>
    </source>
</evidence>
<dbReference type="PANTHER" id="PTHR30012">
    <property type="entry name" value="GENERAL SECRETION PATHWAY PROTEIN"/>
    <property type="match status" value="1"/>
</dbReference>
<dbReference type="RefSeq" id="WP_005030551.1">
    <property type="nucleotide sequence ID" value="NZ_KE150238.1"/>
</dbReference>
<proteinExistence type="inferred from homology"/>
<feature type="domain" description="Type II secretion system protein GspF" evidence="9">
    <location>
        <begin position="277"/>
        <end position="399"/>
    </location>
</feature>
<dbReference type="EMBL" id="ADCP02000001">
    <property type="protein sequence ID" value="EFV42644.1"/>
    <property type="molecule type" value="Genomic_DNA"/>
</dbReference>
<evidence type="ECO:0000256" key="5">
    <source>
        <dbReference type="ARBA" id="ARBA00022692"/>
    </source>
</evidence>
<evidence type="ECO:0000256" key="1">
    <source>
        <dbReference type="ARBA" id="ARBA00004429"/>
    </source>
</evidence>
<dbReference type="eggNOG" id="COG1459">
    <property type="taxonomic scope" value="Bacteria"/>
</dbReference>
<keyword evidence="11" id="KW-1185">Reference proteome</keyword>
<dbReference type="STRING" id="563192.HMPREF0179_03565"/>
<dbReference type="FunFam" id="1.20.81.30:FF:000001">
    <property type="entry name" value="Type II secretion system protein F"/>
    <property type="match status" value="2"/>
</dbReference>
<evidence type="ECO:0000256" key="7">
    <source>
        <dbReference type="ARBA" id="ARBA00023136"/>
    </source>
</evidence>
<organism evidence="10 11">
    <name type="scientific">Bilophila wadsworthia (strain 3_1_6)</name>
    <dbReference type="NCBI Taxonomy" id="563192"/>
    <lineage>
        <taxon>Bacteria</taxon>
        <taxon>Pseudomonadati</taxon>
        <taxon>Thermodesulfobacteriota</taxon>
        <taxon>Desulfovibrionia</taxon>
        <taxon>Desulfovibrionales</taxon>
        <taxon>Desulfovibrionaceae</taxon>
        <taxon>Bilophila</taxon>
    </lineage>
</organism>
<dbReference type="PANTHER" id="PTHR30012:SF4">
    <property type="entry name" value="MSHA BIOGENESIS PROTEIN MSHG"/>
    <property type="match status" value="1"/>
</dbReference>
<dbReference type="Proteomes" id="UP000006034">
    <property type="component" value="Unassembled WGS sequence"/>
</dbReference>
<reference evidence="10 11" key="1">
    <citation type="submission" date="2010-10" db="EMBL/GenBank/DDBJ databases">
        <authorList>
            <consortium name="The Broad Institute Genome Sequencing Platform"/>
            <person name="Ward D."/>
            <person name="Earl A."/>
            <person name="Feldgarden M."/>
            <person name="Young S.K."/>
            <person name="Gargeya S."/>
            <person name="Zeng Q."/>
            <person name="Alvarado L."/>
            <person name="Berlin A."/>
            <person name="Bochicchio J."/>
            <person name="Chapman S.B."/>
            <person name="Chen Z."/>
            <person name="Freedman E."/>
            <person name="Gellesch M."/>
            <person name="Goldberg J."/>
            <person name="Griggs A."/>
            <person name="Gujja S."/>
            <person name="Heilman E."/>
            <person name="Heiman D."/>
            <person name="Howarth C."/>
            <person name="Mehta T."/>
            <person name="Neiman D."/>
            <person name="Pearson M."/>
            <person name="Roberts A."/>
            <person name="Saif S."/>
            <person name="Shea T."/>
            <person name="Shenoy N."/>
            <person name="Sisk P."/>
            <person name="Stolte C."/>
            <person name="Sykes S."/>
            <person name="White J."/>
            <person name="Yandava C."/>
            <person name="Allen-Vercoe E."/>
            <person name="Sibley C."/>
            <person name="Ambrose C.E."/>
            <person name="Strauss J."/>
            <person name="Daigneault M."/>
            <person name="Haas B."/>
            <person name="Nusbaum C."/>
            <person name="Birren B."/>
        </authorList>
    </citation>
    <scope>NUCLEOTIDE SEQUENCE [LARGE SCALE GENOMIC DNA]</scope>
    <source>
        <strain evidence="10 11">3_1_6</strain>
    </source>
</reference>
<dbReference type="InterPro" id="IPR042094">
    <property type="entry name" value="T2SS_GspF_sf"/>
</dbReference>
<dbReference type="AlphaFoldDB" id="E5YBJ2"/>
<evidence type="ECO:0000256" key="3">
    <source>
        <dbReference type="ARBA" id="ARBA00022475"/>
    </source>
</evidence>
<feature type="domain" description="Type II secretion system protein GspF" evidence="9">
    <location>
        <begin position="74"/>
        <end position="197"/>
    </location>
</feature>
<keyword evidence="3" id="KW-1003">Cell membrane</keyword>
<dbReference type="InterPro" id="IPR003004">
    <property type="entry name" value="GspF/PilC"/>
</dbReference>
<feature type="transmembrane region" description="Helical" evidence="8">
    <location>
        <begin position="376"/>
        <end position="401"/>
    </location>
</feature>
<gene>
    <name evidence="10" type="ORF">HMPREF0179_03565</name>
</gene>
<protein>
    <submittedName>
        <fullName evidence="10">Type IV pilus assembly protein PilC</fullName>
    </submittedName>
</protein>
<dbReference type="HOGENOM" id="CLU_035032_2_2_7"/>
<keyword evidence="7 8" id="KW-0472">Membrane</keyword>
<dbReference type="GO" id="GO:0005886">
    <property type="term" value="C:plasma membrane"/>
    <property type="evidence" value="ECO:0007669"/>
    <property type="project" value="UniProtKB-SubCell"/>
</dbReference>
<evidence type="ECO:0000256" key="4">
    <source>
        <dbReference type="ARBA" id="ARBA00022519"/>
    </source>
</evidence>
<sequence>MADQKHTYAYRAINDEGVTLTGDIEAESAEQARQALLGRGLMPTEVTRRDGPLKSKRFQKFFQKPVTYKQIILFSKQFRTLFNAGVSITQLLGILQTQTENPTLKAATADIAQQVSTGGTLYNAFRSHPDIFSPLYCSMIRAGEFSGSMGDVLDRLTYLLEHENKIRNDVKSALRYPKIVLITLAGAFFFLLNWVVPSFAKLFVNAKIELPWPTRMALAMNTALSDYWYLLLAAAVGMFFGVRWWIRTSRGRYLWARTLLTLPLVGKVVQMSIMARFAAIFSILQRSGVSILDSLDILSETINNAALEREFSTIKEKLRSGQGIAEPLSTARYFTPLTINMVAVGEGAGNLETMLEDLAAHYDEEVEYAVGEMTEAIGPILIVVLAAVVGFFALAIFMPMWDMTKLASGGR</sequence>
<evidence type="ECO:0000313" key="11">
    <source>
        <dbReference type="Proteomes" id="UP000006034"/>
    </source>
</evidence>
<dbReference type="Pfam" id="PF00482">
    <property type="entry name" value="T2SSF"/>
    <property type="match status" value="2"/>
</dbReference>
<dbReference type="GeneID" id="78085064"/>
<evidence type="ECO:0000256" key="2">
    <source>
        <dbReference type="ARBA" id="ARBA00005745"/>
    </source>
</evidence>
<dbReference type="InterPro" id="IPR018076">
    <property type="entry name" value="T2SS_GspF_dom"/>
</dbReference>
<keyword evidence="6 8" id="KW-1133">Transmembrane helix</keyword>
<feature type="transmembrane region" description="Helical" evidence="8">
    <location>
        <begin position="227"/>
        <end position="246"/>
    </location>
</feature>
<evidence type="ECO:0000256" key="6">
    <source>
        <dbReference type="ARBA" id="ARBA00022989"/>
    </source>
</evidence>
<evidence type="ECO:0000313" key="10">
    <source>
        <dbReference type="EMBL" id="EFV42644.1"/>
    </source>
</evidence>
<dbReference type="GO" id="GO:0015628">
    <property type="term" value="P:protein secretion by the type II secretion system"/>
    <property type="evidence" value="ECO:0007669"/>
    <property type="project" value="TreeGrafter"/>
</dbReference>
<name>E5YBJ2_BILW3</name>
<evidence type="ECO:0000259" key="9">
    <source>
        <dbReference type="Pfam" id="PF00482"/>
    </source>
</evidence>